<name>G3I2I4_CRIGR</name>
<evidence type="ECO:0000313" key="2">
    <source>
        <dbReference type="Proteomes" id="UP000001075"/>
    </source>
</evidence>
<gene>
    <name evidence="1" type="ORF">I79_017617</name>
</gene>
<protein>
    <submittedName>
        <fullName evidence="1">Uncharacterized protein</fullName>
    </submittedName>
</protein>
<dbReference type="Proteomes" id="UP000001075">
    <property type="component" value="Unassembled WGS sequence"/>
</dbReference>
<reference evidence="2" key="1">
    <citation type="journal article" date="2011" name="Nat. Biotechnol.">
        <title>The genomic sequence of the Chinese hamster ovary (CHO)-K1 cell line.</title>
        <authorList>
            <person name="Xu X."/>
            <person name="Nagarajan H."/>
            <person name="Lewis N.E."/>
            <person name="Pan S."/>
            <person name="Cai Z."/>
            <person name="Liu X."/>
            <person name="Chen W."/>
            <person name="Xie M."/>
            <person name="Wang W."/>
            <person name="Hammond S."/>
            <person name="Andersen M.R."/>
            <person name="Neff N."/>
            <person name="Passarelli B."/>
            <person name="Koh W."/>
            <person name="Fan H.C."/>
            <person name="Wang J."/>
            <person name="Gui Y."/>
            <person name="Lee K.H."/>
            <person name="Betenbaugh M.J."/>
            <person name="Quake S.R."/>
            <person name="Famili I."/>
            <person name="Palsson B.O."/>
            <person name="Wang J."/>
        </authorList>
    </citation>
    <scope>NUCLEOTIDE SEQUENCE [LARGE SCALE GENOMIC DNA]</scope>
    <source>
        <strain evidence="2">CHO K1 cell line</strain>
    </source>
</reference>
<dbReference type="AlphaFoldDB" id="G3I2I4"/>
<dbReference type="InParanoid" id="G3I2I4"/>
<sequence length="51" mass="6141">MRYWLKLYRIVFQGTLIPQRKKCINIGKVLNTLKLQQRILLTNQYFLSNAT</sequence>
<proteinExistence type="predicted"/>
<accession>G3I2I4</accession>
<dbReference type="EMBL" id="JH001134">
    <property type="protein sequence ID" value="EGW06575.1"/>
    <property type="molecule type" value="Genomic_DNA"/>
</dbReference>
<evidence type="ECO:0000313" key="1">
    <source>
        <dbReference type="EMBL" id="EGW06575.1"/>
    </source>
</evidence>
<organism evidence="1 2">
    <name type="scientific">Cricetulus griseus</name>
    <name type="common">Chinese hamster</name>
    <name type="synonym">Cricetulus barabensis griseus</name>
    <dbReference type="NCBI Taxonomy" id="10029"/>
    <lineage>
        <taxon>Eukaryota</taxon>
        <taxon>Metazoa</taxon>
        <taxon>Chordata</taxon>
        <taxon>Craniata</taxon>
        <taxon>Vertebrata</taxon>
        <taxon>Euteleostomi</taxon>
        <taxon>Mammalia</taxon>
        <taxon>Eutheria</taxon>
        <taxon>Euarchontoglires</taxon>
        <taxon>Glires</taxon>
        <taxon>Rodentia</taxon>
        <taxon>Myomorpha</taxon>
        <taxon>Muroidea</taxon>
        <taxon>Cricetidae</taxon>
        <taxon>Cricetinae</taxon>
        <taxon>Cricetulus</taxon>
    </lineage>
</organism>